<dbReference type="InterPro" id="IPR036689">
    <property type="entry name" value="ESAT-6-like_sf"/>
</dbReference>
<proteinExistence type="predicted"/>
<name>A0ABT7P614_MYCIT</name>
<gene>
    <name evidence="1" type="ORF">QRB35_22105</name>
</gene>
<dbReference type="Gene3D" id="1.10.287.1060">
    <property type="entry name" value="ESAT-6-like"/>
    <property type="match status" value="1"/>
</dbReference>
<dbReference type="RefSeq" id="WP_069954172.1">
    <property type="nucleotide sequence ID" value="NZ_CP012886.2"/>
</dbReference>
<protein>
    <recommendedName>
        <fullName evidence="3">ESX-1 secretion-associated protein</fullName>
    </recommendedName>
</protein>
<evidence type="ECO:0008006" key="3">
    <source>
        <dbReference type="Google" id="ProtNLM"/>
    </source>
</evidence>
<accession>A0ABT7P614</accession>
<reference evidence="1 2" key="2">
    <citation type="submission" date="2023-06" db="EMBL/GenBank/DDBJ databases">
        <title>Itaconate inhibition of nontuberculous mycobacteria.</title>
        <authorList>
            <person name="Breen P."/>
            <person name="Zimbric M."/>
            <person name="Caverly L."/>
        </authorList>
    </citation>
    <scope>NUCLEOTIDE SEQUENCE [LARGE SCALE GENOMIC DNA]</scope>
    <source>
        <strain evidence="1 2">FLAC1071</strain>
    </source>
</reference>
<evidence type="ECO:0000313" key="1">
    <source>
        <dbReference type="EMBL" id="MDM3928708.1"/>
    </source>
</evidence>
<reference evidence="2" key="1">
    <citation type="submission" date="2023-06" db="EMBL/GenBank/DDBJ databases">
        <title>Itaconate inhibition of nontuberculous mycobacteria.</title>
        <authorList>
            <person name="Spilker T."/>
        </authorList>
    </citation>
    <scope>NUCLEOTIDE SEQUENCE [LARGE SCALE GENOMIC DNA]</scope>
    <source>
        <strain evidence="2">FLAC1071</strain>
    </source>
</reference>
<dbReference type="EMBL" id="JASZZX010000025">
    <property type="protein sequence ID" value="MDM3928708.1"/>
    <property type="molecule type" value="Genomic_DNA"/>
</dbReference>
<comment type="caution">
    <text evidence="1">The sequence shown here is derived from an EMBL/GenBank/DDBJ whole genome shotgun (WGS) entry which is preliminary data.</text>
</comment>
<keyword evidence="2" id="KW-1185">Reference proteome</keyword>
<dbReference type="Proteomes" id="UP001529272">
    <property type="component" value="Unassembled WGS sequence"/>
</dbReference>
<dbReference type="SUPFAM" id="SSF140453">
    <property type="entry name" value="EsxAB dimer-like"/>
    <property type="match status" value="1"/>
</dbReference>
<sequence>MTIIKLTSDAMRGIASTGHSTVDDYDSVHHQIAALADDLATTGMQGMAGPAFAAKAADLRAKVAQHCNDARDRFQAIGNFANATDEAEASRQAIIHGIQVV</sequence>
<evidence type="ECO:0000313" key="2">
    <source>
        <dbReference type="Proteomes" id="UP001529272"/>
    </source>
</evidence>
<organism evidence="1 2">
    <name type="scientific">Mycobacterium intracellulare subsp. chimaera</name>
    <dbReference type="NCBI Taxonomy" id="222805"/>
    <lineage>
        <taxon>Bacteria</taxon>
        <taxon>Bacillati</taxon>
        <taxon>Actinomycetota</taxon>
        <taxon>Actinomycetes</taxon>
        <taxon>Mycobacteriales</taxon>
        <taxon>Mycobacteriaceae</taxon>
        <taxon>Mycobacterium</taxon>
        <taxon>Mycobacterium avium complex (MAC)</taxon>
    </lineage>
</organism>